<keyword evidence="3" id="KW-0597">Phosphoprotein</keyword>
<organism evidence="11 12">
    <name type="scientific">Rhizophlyctis rosea</name>
    <dbReference type="NCBI Taxonomy" id="64517"/>
    <lineage>
        <taxon>Eukaryota</taxon>
        <taxon>Fungi</taxon>
        <taxon>Fungi incertae sedis</taxon>
        <taxon>Chytridiomycota</taxon>
        <taxon>Chytridiomycota incertae sedis</taxon>
        <taxon>Chytridiomycetes</taxon>
        <taxon>Rhizophlyctidales</taxon>
        <taxon>Rhizophlyctidaceae</taxon>
        <taxon>Rhizophlyctis</taxon>
    </lineage>
</organism>
<comment type="similarity">
    <text evidence="9">Belongs to the universal ribosomal protein uL1 family. Highly divergent.</text>
</comment>
<dbReference type="InterPro" id="IPR023674">
    <property type="entry name" value="Ribosomal_uL1-like"/>
</dbReference>
<dbReference type="InterPro" id="IPR050257">
    <property type="entry name" value="eL8/uL1-like"/>
</dbReference>
<evidence type="ECO:0000256" key="8">
    <source>
        <dbReference type="ARBA" id="ARBA00054167"/>
    </source>
</evidence>
<dbReference type="PANTHER" id="PTHR23105">
    <property type="entry name" value="RIBOSOMAL PROTEIN L7AE FAMILY MEMBER"/>
    <property type="match status" value="1"/>
</dbReference>
<dbReference type="InterPro" id="IPR028364">
    <property type="entry name" value="Ribosomal_uL1/biogenesis"/>
</dbReference>
<dbReference type="Gene3D" id="3.40.50.790">
    <property type="match status" value="1"/>
</dbReference>
<keyword evidence="12" id="KW-1185">Reference proteome</keyword>
<reference evidence="11" key="1">
    <citation type="submission" date="2020-05" db="EMBL/GenBank/DDBJ databases">
        <title>Phylogenomic resolution of chytrid fungi.</title>
        <authorList>
            <person name="Stajich J.E."/>
            <person name="Amses K."/>
            <person name="Simmons R."/>
            <person name="Seto K."/>
            <person name="Myers J."/>
            <person name="Bonds A."/>
            <person name="Quandt C.A."/>
            <person name="Barry K."/>
            <person name="Liu P."/>
            <person name="Grigoriev I."/>
            <person name="Longcore J.E."/>
            <person name="James T.Y."/>
        </authorList>
    </citation>
    <scope>NUCLEOTIDE SEQUENCE</scope>
    <source>
        <strain evidence="11">JEL0318</strain>
    </source>
</reference>
<dbReference type="AlphaFoldDB" id="A0AAD5WZB6"/>
<name>A0AAD5WZB6_9FUNG</name>
<evidence type="ECO:0000256" key="7">
    <source>
        <dbReference type="ARBA" id="ARBA00023242"/>
    </source>
</evidence>
<evidence type="ECO:0000256" key="4">
    <source>
        <dbReference type="ARBA" id="ARBA00022843"/>
    </source>
</evidence>
<gene>
    <name evidence="11" type="ORF">HK097_000726</name>
</gene>
<dbReference type="Proteomes" id="UP001212841">
    <property type="component" value="Unassembled WGS sequence"/>
</dbReference>
<evidence type="ECO:0000313" key="11">
    <source>
        <dbReference type="EMBL" id="KAJ3046578.1"/>
    </source>
</evidence>
<dbReference type="SUPFAM" id="SSF56808">
    <property type="entry name" value="Ribosomal protein L1"/>
    <property type="match status" value="1"/>
</dbReference>
<dbReference type="Pfam" id="PF00687">
    <property type="entry name" value="Ribosomal_L1"/>
    <property type="match status" value="1"/>
</dbReference>
<dbReference type="GO" id="GO:0005730">
    <property type="term" value="C:nucleolus"/>
    <property type="evidence" value="ECO:0007669"/>
    <property type="project" value="UniProtKB-SubCell"/>
</dbReference>
<evidence type="ECO:0000256" key="3">
    <source>
        <dbReference type="ARBA" id="ARBA00022553"/>
    </source>
</evidence>
<dbReference type="EMBL" id="JADGJD010001138">
    <property type="protein sequence ID" value="KAJ3046578.1"/>
    <property type="molecule type" value="Genomic_DNA"/>
</dbReference>
<keyword evidence="4" id="KW-0832">Ubl conjugation</keyword>
<keyword evidence="7" id="KW-0539">Nucleus</keyword>
<evidence type="ECO:0000256" key="5">
    <source>
        <dbReference type="ARBA" id="ARBA00022990"/>
    </source>
</evidence>
<comment type="caution">
    <text evidence="11">The sequence shown here is derived from an EMBL/GenBank/DDBJ whole genome shotgun (WGS) entry which is preliminary data.</text>
</comment>
<evidence type="ECO:0000256" key="2">
    <source>
        <dbReference type="ARBA" id="ARBA00022499"/>
    </source>
</evidence>
<dbReference type="GO" id="GO:0003723">
    <property type="term" value="F:RNA binding"/>
    <property type="evidence" value="ECO:0007669"/>
    <property type="project" value="InterPro"/>
</dbReference>
<keyword evidence="2" id="KW-1017">Isopeptide bond</keyword>
<comment type="subcellular location">
    <subcellularLocation>
        <location evidence="1">Nucleus</location>
        <location evidence="1">Nucleolus</location>
    </subcellularLocation>
</comment>
<evidence type="ECO:0000313" key="12">
    <source>
        <dbReference type="Proteomes" id="UP001212841"/>
    </source>
</evidence>
<evidence type="ECO:0000256" key="1">
    <source>
        <dbReference type="ARBA" id="ARBA00004604"/>
    </source>
</evidence>
<keyword evidence="6" id="KW-0175">Coiled coil</keyword>
<dbReference type="CDD" id="cd00403">
    <property type="entry name" value="Ribosomal_L1"/>
    <property type="match status" value="1"/>
</dbReference>
<evidence type="ECO:0000256" key="10">
    <source>
        <dbReference type="ARBA" id="ARBA00070787"/>
    </source>
</evidence>
<protein>
    <recommendedName>
        <fullName evidence="10">Ribosomal L1 domain-containing protein 1</fullName>
    </recommendedName>
</protein>
<comment type="function">
    <text evidence="8">Regulates cellular senescence through inhibition of PTEN translation. Acts as a pro-apoptotic regulator in response to DNA damage.</text>
</comment>
<keyword evidence="5" id="KW-0007">Acetylation</keyword>
<evidence type="ECO:0000256" key="9">
    <source>
        <dbReference type="ARBA" id="ARBA00061550"/>
    </source>
</evidence>
<dbReference type="FunFam" id="3.40.50.790:FF:000004">
    <property type="entry name" value="Ribosomal L1 domain-containing 1-like 1"/>
    <property type="match status" value="1"/>
</dbReference>
<dbReference type="InterPro" id="IPR016095">
    <property type="entry name" value="Ribosomal_uL1_3-a/b-sand"/>
</dbReference>
<evidence type="ECO:0000256" key="6">
    <source>
        <dbReference type="ARBA" id="ARBA00023054"/>
    </source>
</evidence>
<sequence>MSVDATQVSKAAKALLAFAAKQKAEREATNPLIEGSDNEYVILVVATKKMPEKIRVKPVRIPLRHSLLDEKAEVCLISKDPQRTYKDLLAAKGVTRVSKVIGVQKLKAKYKPYEAKRQLVASYDLFLADEKVLAVLPPILGKAFFSKKKHPAPVDMTKNNLLGEIDSAIAATYLHLNKGVCNAIKIGTTGFTADQITENVTTAIQSIVNAIPQKWRNVQSIHLKTTSSVALPLYNSLPDAPEEEAEAEGEVAAMEVEKEEEEKKVDVGKKVVKKAGGKGGKKVGKKAGKA</sequence>
<accession>A0AAD5WZB6</accession>
<dbReference type="Gene3D" id="3.30.190.20">
    <property type="match status" value="1"/>
</dbReference>
<proteinExistence type="inferred from homology"/>